<dbReference type="Proteomes" id="UP000507470">
    <property type="component" value="Unassembled WGS sequence"/>
</dbReference>
<name>A0A6J8D7Y6_MYTCO</name>
<evidence type="ECO:0000313" key="2">
    <source>
        <dbReference type="Proteomes" id="UP000507470"/>
    </source>
</evidence>
<organism evidence="1 2">
    <name type="scientific">Mytilus coruscus</name>
    <name type="common">Sea mussel</name>
    <dbReference type="NCBI Taxonomy" id="42192"/>
    <lineage>
        <taxon>Eukaryota</taxon>
        <taxon>Metazoa</taxon>
        <taxon>Spiralia</taxon>
        <taxon>Lophotrochozoa</taxon>
        <taxon>Mollusca</taxon>
        <taxon>Bivalvia</taxon>
        <taxon>Autobranchia</taxon>
        <taxon>Pteriomorphia</taxon>
        <taxon>Mytilida</taxon>
        <taxon>Mytiloidea</taxon>
        <taxon>Mytilidae</taxon>
        <taxon>Mytilinae</taxon>
        <taxon>Mytilus</taxon>
    </lineage>
</organism>
<dbReference type="OrthoDB" id="10561111at2759"/>
<proteinExistence type="predicted"/>
<dbReference type="EMBL" id="CACVKT020006919">
    <property type="protein sequence ID" value="CAC5404205.1"/>
    <property type="molecule type" value="Genomic_DNA"/>
</dbReference>
<sequence>MKKIQFAKVAPLGVNPSEDYDKKGSSIQSECPNDLFRAKKGYQQTKLSFLTSVPPTLSGESPKFLKKVADPRRISLNKTLTKTMSEDIEKEFCSGDFNTSCFEKTEQASCCNIKDDSACNDKIEEPIISNRILKYRLIHLRTKLRKQLLNNRVYPA</sequence>
<dbReference type="AlphaFoldDB" id="A0A6J8D7Y6"/>
<keyword evidence="2" id="KW-1185">Reference proteome</keyword>
<gene>
    <name evidence="1" type="ORF">MCOR_38015</name>
</gene>
<accession>A0A6J8D7Y6</accession>
<reference evidence="1 2" key="1">
    <citation type="submission" date="2020-06" db="EMBL/GenBank/DDBJ databases">
        <authorList>
            <person name="Li R."/>
            <person name="Bekaert M."/>
        </authorList>
    </citation>
    <scope>NUCLEOTIDE SEQUENCE [LARGE SCALE GENOMIC DNA]</scope>
    <source>
        <strain evidence="2">wild</strain>
    </source>
</reference>
<evidence type="ECO:0000313" key="1">
    <source>
        <dbReference type="EMBL" id="CAC5404205.1"/>
    </source>
</evidence>
<protein>
    <submittedName>
        <fullName evidence="1">Uncharacterized protein</fullName>
    </submittedName>
</protein>